<evidence type="ECO:0000256" key="7">
    <source>
        <dbReference type="SAM" id="SignalP"/>
    </source>
</evidence>
<comment type="caution">
    <text evidence="8">The sequence shown here is derived from an EMBL/GenBank/DDBJ whole genome shotgun (WGS) entry which is preliminary data.</text>
</comment>
<dbReference type="SUPFAM" id="SSF53850">
    <property type="entry name" value="Periplasmic binding protein-like II"/>
    <property type="match status" value="1"/>
</dbReference>
<feature type="signal peptide" evidence="7">
    <location>
        <begin position="1"/>
        <end position="29"/>
    </location>
</feature>
<dbReference type="InterPro" id="IPR004872">
    <property type="entry name" value="Lipoprotein_NlpA"/>
</dbReference>
<evidence type="ECO:0000256" key="3">
    <source>
        <dbReference type="ARBA" id="ARBA00023136"/>
    </source>
</evidence>
<keyword evidence="3" id="KW-0472">Membrane</keyword>
<evidence type="ECO:0000313" key="8">
    <source>
        <dbReference type="EMBL" id="MFK4442322.1"/>
    </source>
</evidence>
<proteinExistence type="inferred from homology"/>
<name>A0ABW8MFN0_9BURK</name>
<dbReference type="EMBL" id="JBIYDN010000006">
    <property type="protein sequence ID" value="MFK4442322.1"/>
    <property type="molecule type" value="Genomic_DNA"/>
</dbReference>
<keyword evidence="4" id="KW-0564">Palmitate</keyword>
<reference evidence="8 9" key="2">
    <citation type="submission" date="2024-11" db="EMBL/GenBank/DDBJ databases">
        <title>Using genomics to understand microbial adaptation to soil warming.</title>
        <authorList>
            <person name="Deangelis K.M. PhD."/>
        </authorList>
    </citation>
    <scope>NUCLEOTIDE SEQUENCE [LARGE SCALE GENOMIC DNA]</scope>
    <source>
        <strain evidence="8 9">GAS97</strain>
    </source>
</reference>
<dbReference type="PANTHER" id="PTHR30429:SF1">
    <property type="entry name" value="D-METHIONINE-BINDING LIPOPROTEIN METQ-RELATED"/>
    <property type="match status" value="1"/>
</dbReference>
<dbReference type="NCBIfam" id="TIGR00363">
    <property type="entry name" value="MetQ/NlpA family lipoprotein"/>
    <property type="match status" value="1"/>
</dbReference>
<dbReference type="Proteomes" id="UP001620514">
    <property type="component" value="Unassembled WGS sequence"/>
</dbReference>
<keyword evidence="5 6" id="KW-0449">Lipoprotein</keyword>
<dbReference type="Pfam" id="PF03180">
    <property type="entry name" value="Lipoprotein_9"/>
    <property type="match status" value="1"/>
</dbReference>
<organism evidence="8 9">
    <name type="scientific">Caballeronia udeis</name>
    <dbReference type="NCBI Taxonomy" id="1232866"/>
    <lineage>
        <taxon>Bacteria</taxon>
        <taxon>Pseudomonadati</taxon>
        <taxon>Pseudomonadota</taxon>
        <taxon>Betaproteobacteria</taxon>
        <taxon>Burkholderiales</taxon>
        <taxon>Burkholderiaceae</taxon>
        <taxon>Caballeronia</taxon>
    </lineage>
</organism>
<gene>
    <name evidence="8" type="ORF">ABH943_002338</name>
</gene>
<dbReference type="PANTHER" id="PTHR30429">
    <property type="entry name" value="D-METHIONINE-BINDING LIPOPROTEIN METQ"/>
    <property type="match status" value="1"/>
</dbReference>
<evidence type="ECO:0000256" key="4">
    <source>
        <dbReference type="ARBA" id="ARBA00023139"/>
    </source>
</evidence>
<dbReference type="Gene3D" id="3.40.190.10">
    <property type="entry name" value="Periplasmic binding protein-like II"/>
    <property type="match status" value="2"/>
</dbReference>
<evidence type="ECO:0000256" key="5">
    <source>
        <dbReference type="ARBA" id="ARBA00023288"/>
    </source>
</evidence>
<evidence type="ECO:0000256" key="1">
    <source>
        <dbReference type="ARBA" id="ARBA00004635"/>
    </source>
</evidence>
<sequence length="274" mass="29876">MSPLLSFSRRAVLFALACLVLTGGSNANAEEQVLKIGVTTGPHEEIFEAVKKVAQRDYGLHIRIVAFSDYIQPDAALDAGDIDANSYQHRPFLASQIRARGYKLVGIGRTWIGPIGIYSKKYKQFPALPDGAGIGIPNDPANESRTLLLLQKAGAIKLRSGIDPVTGINATPRDIISNPKHFKFTEIDAAQLPRTLDDFDATTINADYAIKAGLNPGRDTILVEDANGPYACLIAVREQDAGKPWVQQIVKAYQSDEVRNFILTRYKGAIIPAF</sequence>
<comment type="similarity">
    <text evidence="6">Belongs to the nlpA lipoprotein family.</text>
</comment>
<dbReference type="PIRSF" id="PIRSF002854">
    <property type="entry name" value="MetQ"/>
    <property type="match status" value="1"/>
</dbReference>
<accession>A0ABW8MFN0</accession>
<keyword evidence="9" id="KW-1185">Reference proteome</keyword>
<comment type="subcellular location">
    <subcellularLocation>
        <location evidence="1">Membrane</location>
        <topology evidence="1">Lipid-anchor</topology>
    </subcellularLocation>
</comment>
<reference evidence="8 9" key="1">
    <citation type="submission" date="2024-10" db="EMBL/GenBank/DDBJ databases">
        <authorList>
            <person name="Deangelis K."/>
            <person name="Huntemann M."/>
            <person name="Clum A."/>
            <person name="Wang J."/>
            <person name="Palaniappan K."/>
            <person name="Ritter S."/>
            <person name="Chen I.-M."/>
            <person name="Stamatis D."/>
            <person name="Reddy T."/>
            <person name="O'Malley R."/>
            <person name="Daum C."/>
            <person name="Ng V."/>
            <person name="Ivanova N."/>
            <person name="Kyrpides N."/>
            <person name="Woyke T."/>
        </authorList>
    </citation>
    <scope>NUCLEOTIDE SEQUENCE [LARGE SCALE GENOMIC DNA]</scope>
    <source>
        <strain evidence="8 9">GAS97</strain>
    </source>
</reference>
<evidence type="ECO:0000256" key="2">
    <source>
        <dbReference type="ARBA" id="ARBA00022729"/>
    </source>
</evidence>
<evidence type="ECO:0000256" key="6">
    <source>
        <dbReference type="PIRNR" id="PIRNR002854"/>
    </source>
</evidence>
<evidence type="ECO:0000313" key="9">
    <source>
        <dbReference type="Proteomes" id="UP001620514"/>
    </source>
</evidence>
<dbReference type="CDD" id="cd13598">
    <property type="entry name" value="PBP2_lipoprotein_IlpA_like"/>
    <property type="match status" value="1"/>
</dbReference>
<protein>
    <recommendedName>
        <fullName evidence="6">Lipoprotein</fullName>
    </recommendedName>
</protein>
<keyword evidence="2 7" id="KW-0732">Signal</keyword>
<feature type="chain" id="PRO_5045852923" description="Lipoprotein" evidence="7">
    <location>
        <begin position="30"/>
        <end position="274"/>
    </location>
</feature>